<dbReference type="PANTHER" id="PTHR32305">
    <property type="match status" value="1"/>
</dbReference>
<dbReference type="EMBL" id="JBHRSW010000042">
    <property type="protein sequence ID" value="MFC3122944.1"/>
    <property type="molecule type" value="Genomic_DNA"/>
</dbReference>
<dbReference type="NCBIfam" id="TIGR03696">
    <property type="entry name" value="Rhs_assc_core"/>
    <property type="match status" value="1"/>
</dbReference>
<gene>
    <name evidence="1" type="ORF">ACFOHL_15070</name>
</gene>
<dbReference type="Proteomes" id="UP001595478">
    <property type="component" value="Unassembled WGS sequence"/>
</dbReference>
<dbReference type="RefSeq" id="WP_376921071.1">
    <property type="nucleotide sequence ID" value="NZ_JBHRSW010000042.1"/>
</dbReference>
<keyword evidence="2" id="KW-1185">Reference proteome</keyword>
<accession>A0ABV7FRH3</accession>
<proteinExistence type="predicted"/>
<dbReference type="PANTHER" id="PTHR32305:SF15">
    <property type="entry name" value="PROTEIN RHSA-RELATED"/>
    <property type="match status" value="1"/>
</dbReference>
<name>A0ABV7FRH3_9ALTE</name>
<organism evidence="1 2">
    <name type="scientific">Agaribacter flavus</name>
    <dbReference type="NCBI Taxonomy" id="1902781"/>
    <lineage>
        <taxon>Bacteria</taxon>
        <taxon>Pseudomonadati</taxon>
        <taxon>Pseudomonadota</taxon>
        <taxon>Gammaproteobacteria</taxon>
        <taxon>Alteromonadales</taxon>
        <taxon>Alteromonadaceae</taxon>
        <taxon>Agaribacter</taxon>
    </lineage>
</organism>
<dbReference type="InterPro" id="IPR022385">
    <property type="entry name" value="Rhs_assc_core"/>
</dbReference>
<dbReference type="InterPro" id="IPR050708">
    <property type="entry name" value="T6SS_VgrG/RHS"/>
</dbReference>
<protein>
    <submittedName>
        <fullName evidence="1">RHS repeat-associated core domain-containing protein</fullName>
    </submittedName>
</protein>
<dbReference type="Gene3D" id="2.180.10.10">
    <property type="entry name" value="RHS repeat-associated core"/>
    <property type="match status" value="1"/>
</dbReference>
<comment type="caution">
    <text evidence="1">The sequence shown here is derived from an EMBL/GenBank/DDBJ whole genome shotgun (WGS) entry which is preliminary data.</text>
</comment>
<evidence type="ECO:0000313" key="1">
    <source>
        <dbReference type="EMBL" id="MFC3122944.1"/>
    </source>
</evidence>
<sequence>MNGRIYDPTLGRFLQADPHVQAPSNSQSYNRYSYVLNNPLSYTDPSGYFFKSLFKAAGKLWQATTGSLLRALARVPILNAAAGFAACTFGGPLGCAAFAAASTYAVTGSLKGALIDAFTAYIGGGHGFLTSGLIGGLASKVQGGNFGHGFWSAGFGAALGGRIKLGNAYANVIASAVIGGTVSKLTGGKFANGAQTWAFSAAIAQDWSGNDTVVVNSGSGDSSSAEIVQAEFFDENGNPLFEHDSLPEALSDGHERALQVKGDSPNEFGVVTIAGKRNPDGSIASYYSSKVGTSNDTHIIRWGIKTKHVKSLVAITHSHPNNFGFSPGDKDTYNTYKERSPFFTGIYMFDGKGNWRYGARSPGFFSGKRTHQCSASWVCPEVTSEWKR</sequence>
<evidence type="ECO:0000313" key="2">
    <source>
        <dbReference type="Proteomes" id="UP001595478"/>
    </source>
</evidence>
<reference evidence="2" key="1">
    <citation type="journal article" date="2019" name="Int. J. Syst. Evol. Microbiol.">
        <title>The Global Catalogue of Microorganisms (GCM) 10K type strain sequencing project: providing services to taxonomists for standard genome sequencing and annotation.</title>
        <authorList>
            <consortium name="The Broad Institute Genomics Platform"/>
            <consortium name="The Broad Institute Genome Sequencing Center for Infectious Disease"/>
            <person name="Wu L."/>
            <person name="Ma J."/>
        </authorList>
    </citation>
    <scope>NUCLEOTIDE SEQUENCE [LARGE SCALE GENOMIC DNA]</scope>
    <source>
        <strain evidence="2">KCTC 52473</strain>
    </source>
</reference>